<accession>A0A221SVM7</accession>
<dbReference type="EMBL" id="CP021081">
    <property type="protein sequence ID" value="ASN80709.1"/>
    <property type="molecule type" value="Genomic_DNA"/>
</dbReference>
<evidence type="ECO:0000256" key="1">
    <source>
        <dbReference type="SAM" id="MobiDB-lite"/>
    </source>
</evidence>
<dbReference type="RefSeq" id="WP_081425797.1">
    <property type="nucleotide sequence ID" value="NZ_CP021081.1"/>
</dbReference>
<dbReference type="KEGG" id="dfc:DFI_06555"/>
<feature type="region of interest" description="Disordered" evidence="1">
    <location>
        <begin position="1"/>
        <end position="30"/>
    </location>
</feature>
<organism evidence="2 3">
    <name type="scientific">Deinococcus ficus</name>
    <dbReference type="NCBI Taxonomy" id="317577"/>
    <lineage>
        <taxon>Bacteria</taxon>
        <taxon>Thermotogati</taxon>
        <taxon>Deinococcota</taxon>
        <taxon>Deinococci</taxon>
        <taxon>Deinococcales</taxon>
        <taxon>Deinococcaceae</taxon>
        <taxon>Deinococcus</taxon>
    </lineage>
</organism>
<dbReference type="STRING" id="317577.GCA_000419625_02604"/>
<sequence length="265" mass="29317">MTRRPARRFTPSPAPREAGPPAPARPADDVVGRTVQDAYRRYARQAGNWLTGYAARGGQVYCGAGCFACCNMPIRVSLAEALVTVRALGAAQRAAVQAHARRVVENARTARNDEEYVQRHRTEVGYCPLLDRATGSCSQYDVRPTRCRDTFSALPAVYCEAGTWEAMNRREREEYRRTVARTPGTDGELHFIAPLEHLSEPVWVAAARVMRQTWGVEVWGDFWVLTTLAADPAFMQAVEAGQGRAAWQAAARRGLAHRALLEFGA</sequence>
<gene>
    <name evidence="2" type="ORF">DFI_06555</name>
</gene>
<evidence type="ECO:0000313" key="3">
    <source>
        <dbReference type="Proteomes" id="UP000259030"/>
    </source>
</evidence>
<evidence type="ECO:0000313" key="2">
    <source>
        <dbReference type="EMBL" id="ASN80709.1"/>
    </source>
</evidence>
<proteinExistence type="predicted"/>
<protein>
    <submittedName>
        <fullName evidence="2">Zinc/iron-chelating domain-containing protein</fullName>
    </submittedName>
</protein>
<name>A0A221SVM7_9DEIO</name>
<feature type="compositionally biased region" description="Pro residues" evidence="1">
    <location>
        <begin position="12"/>
        <end position="24"/>
    </location>
</feature>
<reference evidence="2 3" key="1">
    <citation type="submission" date="2017-05" db="EMBL/GenBank/DDBJ databases">
        <title>The complete genome sequence of Deinococcus ficus isolated from the rhizosphere of the Ficus religiosa L. in Taiwan.</title>
        <authorList>
            <person name="Wu K.-M."/>
            <person name="Liao T.-L."/>
            <person name="Liu Y.-M."/>
            <person name="Young C.-C."/>
            <person name="Tsai S.-F."/>
        </authorList>
    </citation>
    <scope>NUCLEOTIDE SEQUENCE [LARGE SCALE GENOMIC DNA]</scope>
    <source>
        <strain evidence="2 3">CC-FR2-10</strain>
    </source>
</reference>
<dbReference type="AlphaFoldDB" id="A0A221SVM7"/>
<dbReference type="InterPro" id="IPR005358">
    <property type="entry name" value="Puta_zinc/iron-chelating_dom"/>
</dbReference>
<keyword evidence="3" id="KW-1185">Reference proteome</keyword>
<dbReference type="Proteomes" id="UP000259030">
    <property type="component" value="Chromosome"/>
</dbReference>
<dbReference type="Pfam" id="PF03692">
    <property type="entry name" value="CxxCxxCC"/>
    <property type="match status" value="1"/>
</dbReference>